<name>A0A328C6M8_9DELT</name>
<sequence length="205" mass="22965">MTWSEVFEPGIDTRTLFLERLPAMQRTRQEEYRAFSSATIVLSVLFEDAGERFTLTFDPEGMEAIDEEAIDFPVASARGSLKDWERALPWIQELVVPADAQVAHYRGKVHLSQATIERFERFDGIFVIEISDLPDGRPLSFEVVLNDYEAPADARRVRVSVAWSLLQDVAHGRVDPVSAARRLKLGGDIGLALEIGGFLMSELGL</sequence>
<evidence type="ECO:0000313" key="2">
    <source>
        <dbReference type="Proteomes" id="UP000249169"/>
    </source>
</evidence>
<proteinExistence type="predicted"/>
<protein>
    <recommendedName>
        <fullName evidence="3">SCP2 domain-containing protein</fullName>
    </recommendedName>
</protein>
<dbReference type="Proteomes" id="UP000249169">
    <property type="component" value="Unassembled WGS sequence"/>
</dbReference>
<evidence type="ECO:0008006" key="3">
    <source>
        <dbReference type="Google" id="ProtNLM"/>
    </source>
</evidence>
<gene>
    <name evidence="1" type="ORF">DL240_05395</name>
</gene>
<comment type="caution">
    <text evidence="1">The sequence shown here is derived from an EMBL/GenBank/DDBJ whole genome shotgun (WGS) entry which is preliminary data.</text>
</comment>
<dbReference type="AlphaFoldDB" id="A0A328C6M8"/>
<dbReference type="OrthoDB" id="5500741at2"/>
<evidence type="ECO:0000313" key="1">
    <source>
        <dbReference type="EMBL" id="RAL23595.1"/>
    </source>
</evidence>
<reference evidence="1 2" key="1">
    <citation type="submission" date="2018-05" db="EMBL/GenBank/DDBJ databases">
        <title>Lujinxingia marina gen. nov. sp. nov., a new facultative anaerobic member of the class Deltaproteobacteria, and proposal of Lujinxingaceae fam. nov.</title>
        <authorList>
            <person name="Li C.-M."/>
        </authorList>
    </citation>
    <scope>NUCLEOTIDE SEQUENCE [LARGE SCALE GENOMIC DNA]</scope>
    <source>
        <strain evidence="1 2">B210</strain>
    </source>
</reference>
<dbReference type="SUPFAM" id="SSF55718">
    <property type="entry name" value="SCP-like"/>
    <property type="match status" value="1"/>
</dbReference>
<accession>A0A328C6M8</accession>
<dbReference type="EMBL" id="QHKO01000002">
    <property type="protein sequence ID" value="RAL23595.1"/>
    <property type="molecule type" value="Genomic_DNA"/>
</dbReference>
<dbReference type="InterPro" id="IPR036527">
    <property type="entry name" value="SCP2_sterol-bd_dom_sf"/>
</dbReference>
<organism evidence="1 2">
    <name type="scientific">Lujinxingia litoralis</name>
    <dbReference type="NCBI Taxonomy" id="2211119"/>
    <lineage>
        <taxon>Bacteria</taxon>
        <taxon>Deltaproteobacteria</taxon>
        <taxon>Bradymonadales</taxon>
        <taxon>Lujinxingiaceae</taxon>
        <taxon>Lujinxingia</taxon>
    </lineage>
</organism>
<dbReference type="RefSeq" id="WP_111728853.1">
    <property type="nucleotide sequence ID" value="NZ_QHKO01000002.1"/>
</dbReference>
<keyword evidence="2" id="KW-1185">Reference proteome</keyword>